<name>A0A9E4NHJ9_9GAMM</name>
<feature type="domain" description="DUF4382" evidence="2">
    <location>
        <begin position="44"/>
        <end position="194"/>
    </location>
</feature>
<comment type="caution">
    <text evidence="3">The sequence shown here is derived from an EMBL/GenBank/DDBJ whole genome shotgun (WGS) entry which is preliminary data.</text>
</comment>
<dbReference type="AlphaFoldDB" id="A0A9E4NHJ9"/>
<evidence type="ECO:0000259" key="2">
    <source>
        <dbReference type="Pfam" id="PF14321"/>
    </source>
</evidence>
<sequence length="556" mass="59591">MPRITKLITLVSLTCILAVSLISCGGGGGSSDTTTPTSTSAQRTGTVGILLTDKPADPSLFVAMNATIERMGLIGSENGDEVTLFSDEPQTIDLLSLKNESIPFTFRDDVPVGTYCKIRLILSDLELVLADDTPDDLTDNETYHPNLPGNGKLDLLARDCFTVEEGNVITVQVDMDGGNSIHITENNNGYNFRPVVFVDVLEEGFESKLVRLEGEITEVMPDENSLLICDALPMQQTASMECVEIKLGDDTAFFDNLNYNGEPRSLDELLLEENLGEMVMVVGWPDHQVMPHVDVDVDIPPGHLPPPGECRLWMIGEPPGLQSSPGDCELLEEQITEVSVLVDHDGVVSDRYHPLMEVDALVIELGDFLQVEGEVATEADSSGFGMNVTESGSVVTAGPHDIIIHPDEPGINGTRIVSKSGDILDYLEITVPRVVQVDGVLDLTGTEAILKAALVIVDTTTEENDQQITGTILSIGANGFVLSPEEDTVCGIATTDLAVTYADGVDFLTVVITDTVSEISQDGTLEVGQDVGINGSCSADGYIAESVVILDDQRIP</sequence>
<reference evidence="3" key="1">
    <citation type="journal article" date="2021" name="Proc. Natl. Acad. Sci. U.S.A.">
        <title>Global biogeography of chemosynthetic symbionts reveals both localized and globally distributed symbiont groups. .</title>
        <authorList>
            <person name="Osvatic J.T."/>
            <person name="Wilkins L.G.E."/>
            <person name="Leibrecht L."/>
            <person name="Leray M."/>
            <person name="Zauner S."/>
            <person name="Polzin J."/>
            <person name="Camacho Y."/>
            <person name="Gros O."/>
            <person name="van Gils J.A."/>
            <person name="Eisen J.A."/>
            <person name="Petersen J.M."/>
            <person name="Yuen B."/>
        </authorList>
    </citation>
    <scope>NUCLEOTIDE SEQUENCE</scope>
    <source>
        <strain evidence="3">MAGclacostrist055</strain>
    </source>
</reference>
<feature type="chain" id="PRO_5038681143" evidence="1">
    <location>
        <begin position="26"/>
        <end position="556"/>
    </location>
</feature>
<protein>
    <submittedName>
        <fullName evidence="3">DUF4382 domain-containing protein</fullName>
    </submittedName>
</protein>
<evidence type="ECO:0000313" key="3">
    <source>
        <dbReference type="EMBL" id="MCG7977341.1"/>
    </source>
</evidence>
<gene>
    <name evidence="3" type="ORF">JAY77_04215</name>
</gene>
<dbReference type="Pfam" id="PF14321">
    <property type="entry name" value="DUF4382"/>
    <property type="match status" value="1"/>
</dbReference>
<dbReference type="PROSITE" id="PS51257">
    <property type="entry name" value="PROKAR_LIPOPROTEIN"/>
    <property type="match status" value="1"/>
</dbReference>
<evidence type="ECO:0000313" key="4">
    <source>
        <dbReference type="Proteomes" id="UP000886674"/>
    </source>
</evidence>
<accession>A0A9E4NHJ9</accession>
<feature type="signal peptide" evidence="1">
    <location>
        <begin position="1"/>
        <end position="25"/>
    </location>
</feature>
<evidence type="ECO:0000256" key="1">
    <source>
        <dbReference type="SAM" id="SignalP"/>
    </source>
</evidence>
<keyword evidence="1" id="KW-0732">Signal</keyword>
<dbReference type="InterPro" id="IPR025491">
    <property type="entry name" value="DUF4382"/>
</dbReference>
<organism evidence="3 4">
    <name type="scientific">Candidatus Thiodiazotropha taylori</name>
    <dbReference type="NCBI Taxonomy" id="2792791"/>
    <lineage>
        <taxon>Bacteria</taxon>
        <taxon>Pseudomonadati</taxon>
        <taxon>Pseudomonadota</taxon>
        <taxon>Gammaproteobacteria</taxon>
        <taxon>Chromatiales</taxon>
        <taxon>Sedimenticolaceae</taxon>
        <taxon>Candidatus Thiodiazotropha</taxon>
    </lineage>
</organism>
<proteinExistence type="predicted"/>
<dbReference type="EMBL" id="JAEPCR010000013">
    <property type="protein sequence ID" value="MCG7977341.1"/>
    <property type="molecule type" value="Genomic_DNA"/>
</dbReference>
<dbReference type="Proteomes" id="UP000886674">
    <property type="component" value="Unassembled WGS sequence"/>
</dbReference>